<evidence type="ECO:0000313" key="6">
    <source>
        <dbReference type="EMBL" id="TSJ79107.1"/>
    </source>
</evidence>
<keyword evidence="2 5" id="KW-0812">Transmembrane</keyword>
<organism evidence="6 7">
    <name type="scientific">Rariglobus hedericola</name>
    <dbReference type="NCBI Taxonomy" id="2597822"/>
    <lineage>
        <taxon>Bacteria</taxon>
        <taxon>Pseudomonadati</taxon>
        <taxon>Verrucomicrobiota</taxon>
        <taxon>Opitutia</taxon>
        <taxon>Opitutales</taxon>
        <taxon>Opitutaceae</taxon>
        <taxon>Rariglobus</taxon>
    </lineage>
</organism>
<dbReference type="OrthoDB" id="6400719at2"/>
<accession>A0A556QR36</accession>
<reference evidence="6 7" key="1">
    <citation type="submission" date="2019-07" db="EMBL/GenBank/DDBJ databases">
        <title>Description of 53C-WASEF.</title>
        <authorList>
            <person name="Pitt A."/>
            <person name="Hahn M.W."/>
        </authorList>
    </citation>
    <scope>NUCLEOTIDE SEQUENCE [LARGE SCALE GENOMIC DNA]</scope>
    <source>
        <strain evidence="6 7">53C-WASEF</strain>
    </source>
</reference>
<evidence type="ECO:0000256" key="5">
    <source>
        <dbReference type="SAM" id="Phobius"/>
    </source>
</evidence>
<dbReference type="Pfam" id="PF09685">
    <property type="entry name" value="MamF_MmsF"/>
    <property type="match status" value="1"/>
</dbReference>
<sequence length="127" mass="13596">MSNSPFTVTPETAVVQEDRTVAILSYITIIGFIVAIVMHNGKKTALGAFHLRQVLGLIVAGFAVWIGLMIIAFIPLIQLLNVVLIPVVGIGFLVFALIGLIAAASGQQKPVPVIGEHFQKWFAGTFV</sequence>
<keyword evidence="3 5" id="KW-1133">Transmembrane helix</keyword>
<evidence type="ECO:0000256" key="1">
    <source>
        <dbReference type="ARBA" id="ARBA00004141"/>
    </source>
</evidence>
<dbReference type="InterPro" id="IPR019109">
    <property type="entry name" value="MamF_MmsF"/>
</dbReference>
<protein>
    <recommendedName>
        <fullName evidence="8">DUF4870 domain-containing protein</fullName>
    </recommendedName>
</protein>
<evidence type="ECO:0000256" key="2">
    <source>
        <dbReference type="ARBA" id="ARBA00022692"/>
    </source>
</evidence>
<evidence type="ECO:0008006" key="8">
    <source>
        <dbReference type="Google" id="ProtNLM"/>
    </source>
</evidence>
<feature type="transmembrane region" description="Helical" evidence="5">
    <location>
        <begin position="53"/>
        <end position="77"/>
    </location>
</feature>
<keyword evidence="7" id="KW-1185">Reference proteome</keyword>
<comment type="caution">
    <text evidence="6">The sequence shown here is derived from an EMBL/GenBank/DDBJ whole genome shotgun (WGS) entry which is preliminary data.</text>
</comment>
<evidence type="ECO:0000256" key="3">
    <source>
        <dbReference type="ARBA" id="ARBA00022989"/>
    </source>
</evidence>
<keyword evidence="4 5" id="KW-0472">Membrane</keyword>
<name>A0A556QR36_9BACT</name>
<evidence type="ECO:0000256" key="4">
    <source>
        <dbReference type="ARBA" id="ARBA00023136"/>
    </source>
</evidence>
<dbReference type="AlphaFoldDB" id="A0A556QR36"/>
<feature type="transmembrane region" description="Helical" evidence="5">
    <location>
        <begin position="20"/>
        <end position="41"/>
    </location>
</feature>
<dbReference type="EMBL" id="VMBG01000001">
    <property type="protein sequence ID" value="TSJ79107.1"/>
    <property type="molecule type" value="Genomic_DNA"/>
</dbReference>
<proteinExistence type="predicted"/>
<feature type="transmembrane region" description="Helical" evidence="5">
    <location>
        <begin position="83"/>
        <end position="104"/>
    </location>
</feature>
<gene>
    <name evidence="6" type="ORF">FPL22_07390</name>
</gene>
<dbReference type="RefSeq" id="WP_144229450.1">
    <property type="nucleotide sequence ID" value="NZ_CBCRVV010000005.1"/>
</dbReference>
<dbReference type="Proteomes" id="UP000315648">
    <property type="component" value="Unassembled WGS sequence"/>
</dbReference>
<evidence type="ECO:0000313" key="7">
    <source>
        <dbReference type="Proteomes" id="UP000315648"/>
    </source>
</evidence>
<comment type="subcellular location">
    <subcellularLocation>
        <location evidence="1">Membrane</location>
        <topology evidence="1">Multi-pass membrane protein</topology>
    </subcellularLocation>
</comment>